<dbReference type="RefSeq" id="WP_069364439.1">
    <property type="nucleotide sequence ID" value="NZ_CP012502.1"/>
</dbReference>
<gene>
    <name evidence="11" type="primary">hemD</name>
    <name evidence="11" type="ORF">BBEV_0966</name>
</gene>
<reference evidence="11 12" key="1">
    <citation type="submission" date="2015-08" db="EMBL/GenBank/DDBJ databases">
        <title>The complete genome sequence of Bacillus beveridgei MLTeJB.</title>
        <authorList>
            <person name="Hanson T.E."/>
            <person name="Mesa C."/>
            <person name="Basesman S.M."/>
            <person name="Oremland R.S."/>
        </authorList>
    </citation>
    <scope>NUCLEOTIDE SEQUENCE [LARGE SCALE GENOMIC DNA]</scope>
    <source>
        <strain evidence="11 12">MLTeJB</strain>
    </source>
</reference>
<dbReference type="GO" id="GO:0032259">
    <property type="term" value="P:methylation"/>
    <property type="evidence" value="ECO:0007669"/>
    <property type="project" value="UniProtKB-KW"/>
</dbReference>
<evidence type="ECO:0000256" key="4">
    <source>
        <dbReference type="ARBA" id="ARBA00023239"/>
    </source>
</evidence>
<keyword evidence="11" id="KW-0489">Methyltransferase</keyword>
<dbReference type="GO" id="GO:0008168">
    <property type="term" value="F:methyltransferase activity"/>
    <property type="evidence" value="ECO:0007669"/>
    <property type="project" value="UniProtKB-KW"/>
</dbReference>
<dbReference type="OrthoDB" id="9815856at2"/>
<evidence type="ECO:0000256" key="8">
    <source>
        <dbReference type="ARBA" id="ARBA00048617"/>
    </source>
</evidence>
<dbReference type="GO" id="GO:0006780">
    <property type="term" value="P:uroporphyrinogen III biosynthetic process"/>
    <property type="evidence" value="ECO:0007669"/>
    <property type="project" value="UniProtKB-UniRule"/>
</dbReference>
<comment type="function">
    <text evidence="6 9">Catalyzes cyclization of the linear tetrapyrrole, hydroxymethylbilane, to the macrocyclic uroporphyrinogen III.</text>
</comment>
<dbReference type="EMBL" id="CP012502">
    <property type="protein sequence ID" value="AOM82335.1"/>
    <property type="molecule type" value="Genomic_DNA"/>
</dbReference>
<dbReference type="InterPro" id="IPR039793">
    <property type="entry name" value="UROS/Hem4"/>
</dbReference>
<accession>A0A1D7QTN2</accession>
<name>A0A1D7QTN2_9BACI</name>
<dbReference type="UniPathway" id="UPA00251">
    <property type="reaction ID" value="UER00320"/>
</dbReference>
<dbReference type="AlphaFoldDB" id="A0A1D7QTN2"/>
<dbReference type="Pfam" id="PF02602">
    <property type="entry name" value="HEM4"/>
    <property type="match status" value="1"/>
</dbReference>
<dbReference type="InterPro" id="IPR036108">
    <property type="entry name" value="4pyrrol_syn_uPrphyn_synt_sf"/>
</dbReference>
<dbReference type="STRING" id="632773.BBEV_0966"/>
<evidence type="ECO:0000256" key="2">
    <source>
        <dbReference type="ARBA" id="ARBA00008133"/>
    </source>
</evidence>
<evidence type="ECO:0000259" key="10">
    <source>
        <dbReference type="Pfam" id="PF02602"/>
    </source>
</evidence>
<organism evidence="11 12">
    <name type="scientific">Salisediminibacterium beveridgei</name>
    <dbReference type="NCBI Taxonomy" id="632773"/>
    <lineage>
        <taxon>Bacteria</taxon>
        <taxon>Bacillati</taxon>
        <taxon>Bacillota</taxon>
        <taxon>Bacilli</taxon>
        <taxon>Bacillales</taxon>
        <taxon>Bacillaceae</taxon>
        <taxon>Salisediminibacterium</taxon>
    </lineage>
</organism>
<dbReference type="GO" id="GO:0006782">
    <property type="term" value="P:protoporphyrinogen IX biosynthetic process"/>
    <property type="evidence" value="ECO:0007669"/>
    <property type="project" value="UniProtKB-UniRule"/>
</dbReference>
<evidence type="ECO:0000256" key="7">
    <source>
        <dbReference type="ARBA" id="ARBA00040167"/>
    </source>
</evidence>
<protein>
    <recommendedName>
        <fullName evidence="7 9">Uroporphyrinogen-III synthase</fullName>
        <ecNumber evidence="3 9">4.2.1.75</ecNumber>
    </recommendedName>
</protein>
<comment type="pathway">
    <text evidence="1 9">Porphyrin-containing compound metabolism; protoporphyrin-IX biosynthesis; coproporphyrinogen-III from 5-aminolevulinate: step 3/4.</text>
</comment>
<dbReference type="PANTHER" id="PTHR38042">
    <property type="entry name" value="UROPORPHYRINOGEN-III SYNTHASE, CHLOROPLASTIC"/>
    <property type="match status" value="1"/>
</dbReference>
<evidence type="ECO:0000313" key="12">
    <source>
        <dbReference type="Proteomes" id="UP000094463"/>
    </source>
</evidence>
<evidence type="ECO:0000256" key="9">
    <source>
        <dbReference type="RuleBase" id="RU366031"/>
    </source>
</evidence>
<dbReference type="GO" id="GO:0004852">
    <property type="term" value="F:uroporphyrinogen-III synthase activity"/>
    <property type="evidence" value="ECO:0007669"/>
    <property type="project" value="UniProtKB-UniRule"/>
</dbReference>
<comment type="catalytic activity">
    <reaction evidence="8 9">
        <text>hydroxymethylbilane = uroporphyrinogen III + H2O</text>
        <dbReference type="Rhea" id="RHEA:18965"/>
        <dbReference type="ChEBI" id="CHEBI:15377"/>
        <dbReference type="ChEBI" id="CHEBI:57308"/>
        <dbReference type="ChEBI" id="CHEBI:57845"/>
        <dbReference type="EC" id="4.2.1.75"/>
    </reaction>
</comment>
<comment type="similarity">
    <text evidence="2 9">Belongs to the uroporphyrinogen-III synthase family.</text>
</comment>
<dbReference type="PANTHER" id="PTHR38042:SF1">
    <property type="entry name" value="UROPORPHYRINOGEN-III SYNTHASE, CHLOROPLASTIC"/>
    <property type="match status" value="1"/>
</dbReference>
<dbReference type="KEGG" id="bbev:BBEV_0966"/>
<feature type="domain" description="Tetrapyrrole biosynthesis uroporphyrinogen III synthase" evidence="10">
    <location>
        <begin position="22"/>
        <end position="250"/>
    </location>
</feature>
<dbReference type="CDD" id="cd06578">
    <property type="entry name" value="HemD"/>
    <property type="match status" value="1"/>
</dbReference>
<dbReference type="Gene3D" id="3.40.50.10090">
    <property type="match status" value="2"/>
</dbReference>
<sequence>MTTVLKGLTVMNTRACHQQGTLSRLLMERGATVIEMPLIRVEPVNGLDPSVFYNACQEADVIIFTSVNAVNAVLDLLNPIVDRDFMIASLRYKRIAAVGSKTESALKKLGIEPEIVPARFDAEHLAEAVVNATSVKERILYPKSKRARSTLHDLLKTSGRQLTEVPVYNTVEDWEKQKELISVLENDACDVVTFASPSAVHSFFHQAAQMAFAKNLMFAVIGRVTEEALSGYVDPSRIITPDTYTIEGLVGAIQEYKKSTG</sequence>
<evidence type="ECO:0000256" key="5">
    <source>
        <dbReference type="ARBA" id="ARBA00023244"/>
    </source>
</evidence>
<keyword evidence="4 9" id="KW-0456">Lyase</keyword>
<proteinExistence type="inferred from homology"/>
<keyword evidence="5 9" id="KW-0627">Porphyrin biosynthesis</keyword>
<dbReference type="SUPFAM" id="SSF69618">
    <property type="entry name" value="HemD-like"/>
    <property type="match status" value="1"/>
</dbReference>
<evidence type="ECO:0000256" key="3">
    <source>
        <dbReference type="ARBA" id="ARBA00013109"/>
    </source>
</evidence>
<keyword evidence="12" id="KW-1185">Reference proteome</keyword>
<evidence type="ECO:0000256" key="6">
    <source>
        <dbReference type="ARBA" id="ARBA00037589"/>
    </source>
</evidence>
<dbReference type="Proteomes" id="UP000094463">
    <property type="component" value="Chromosome"/>
</dbReference>
<dbReference type="InterPro" id="IPR003754">
    <property type="entry name" value="4pyrrol_synth_uPrphyn_synth"/>
</dbReference>
<dbReference type="EC" id="4.2.1.75" evidence="3 9"/>
<evidence type="ECO:0000313" key="11">
    <source>
        <dbReference type="EMBL" id="AOM82335.1"/>
    </source>
</evidence>
<evidence type="ECO:0000256" key="1">
    <source>
        <dbReference type="ARBA" id="ARBA00004772"/>
    </source>
</evidence>
<keyword evidence="11" id="KW-0808">Transferase</keyword>